<dbReference type="SUPFAM" id="SSF53850">
    <property type="entry name" value="Periplasmic binding protein-like II"/>
    <property type="match status" value="1"/>
</dbReference>
<proteinExistence type="inferred from homology"/>
<dbReference type="InterPro" id="IPR018313">
    <property type="entry name" value="SBP_3_CS"/>
</dbReference>
<dbReference type="OrthoDB" id="9777941at2"/>
<protein>
    <submittedName>
        <fullName evidence="7">Amino acid ABC transporter substrate-binding protein</fullName>
    </submittedName>
</protein>
<keyword evidence="2" id="KW-0813">Transport</keyword>
<feature type="chain" id="PRO_5021354202" evidence="5">
    <location>
        <begin position="22"/>
        <end position="350"/>
    </location>
</feature>
<name>A0A502FUV7_9PROT</name>
<dbReference type="InterPro" id="IPR001638">
    <property type="entry name" value="Solute-binding_3/MltF_N"/>
</dbReference>
<dbReference type="AlphaFoldDB" id="A0A502FUV7"/>
<accession>A0A502FUV7</accession>
<reference evidence="7 8" key="1">
    <citation type="journal article" date="2019" name="Environ. Microbiol.">
        <title>Species interactions and distinct microbial communities in high Arctic permafrost affected cryosols are associated with the CH4 and CO2 gas fluxes.</title>
        <authorList>
            <person name="Altshuler I."/>
            <person name="Hamel J."/>
            <person name="Turney S."/>
            <person name="Magnuson E."/>
            <person name="Levesque R."/>
            <person name="Greer C."/>
            <person name="Whyte L.G."/>
        </authorList>
    </citation>
    <scope>NUCLEOTIDE SEQUENCE [LARGE SCALE GENOMIC DNA]</scope>
    <source>
        <strain evidence="7 8">S9.3B</strain>
    </source>
</reference>
<evidence type="ECO:0000313" key="8">
    <source>
        <dbReference type="Proteomes" id="UP000317078"/>
    </source>
</evidence>
<dbReference type="SMART" id="SM00062">
    <property type="entry name" value="PBPb"/>
    <property type="match status" value="1"/>
</dbReference>
<gene>
    <name evidence="7" type="ORF">EAH89_16820</name>
</gene>
<keyword evidence="8" id="KW-1185">Reference proteome</keyword>
<dbReference type="Pfam" id="PF00497">
    <property type="entry name" value="SBP_bac_3"/>
    <property type="match status" value="1"/>
</dbReference>
<dbReference type="EMBL" id="RCZP01000017">
    <property type="protein sequence ID" value="TPG53407.1"/>
    <property type="molecule type" value="Genomic_DNA"/>
</dbReference>
<dbReference type="PANTHER" id="PTHR30085">
    <property type="entry name" value="AMINO ACID ABC TRANSPORTER PERMEASE"/>
    <property type="match status" value="1"/>
</dbReference>
<keyword evidence="3 5" id="KW-0732">Signal</keyword>
<dbReference type="InterPro" id="IPR051455">
    <property type="entry name" value="Bact_solute-bind_prot3"/>
</dbReference>
<evidence type="ECO:0000313" key="7">
    <source>
        <dbReference type="EMBL" id="TPG53407.1"/>
    </source>
</evidence>
<dbReference type="PANTHER" id="PTHR30085:SF7">
    <property type="entry name" value="AMINO-ACID ABC TRANSPORTER-BINDING PROTEIN YHDW-RELATED"/>
    <property type="match status" value="1"/>
</dbReference>
<evidence type="ECO:0000256" key="2">
    <source>
        <dbReference type="ARBA" id="ARBA00022448"/>
    </source>
</evidence>
<comment type="similarity">
    <text evidence="1 4">Belongs to the bacterial solute-binding protein 3 family.</text>
</comment>
<evidence type="ECO:0000259" key="6">
    <source>
        <dbReference type="SMART" id="SM00062"/>
    </source>
</evidence>
<evidence type="ECO:0000256" key="4">
    <source>
        <dbReference type="RuleBase" id="RU003744"/>
    </source>
</evidence>
<dbReference type="PROSITE" id="PS01039">
    <property type="entry name" value="SBP_BACTERIAL_3"/>
    <property type="match status" value="1"/>
</dbReference>
<dbReference type="RefSeq" id="WP_140884888.1">
    <property type="nucleotide sequence ID" value="NZ_RCZP01000017.1"/>
</dbReference>
<organism evidence="7 8">
    <name type="scientific">Muricoccus nepalensis</name>
    <dbReference type="NCBI Taxonomy" id="1854500"/>
    <lineage>
        <taxon>Bacteria</taxon>
        <taxon>Pseudomonadati</taxon>
        <taxon>Pseudomonadota</taxon>
        <taxon>Alphaproteobacteria</taxon>
        <taxon>Acetobacterales</taxon>
        <taxon>Roseomonadaceae</taxon>
        <taxon>Muricoccus</taxon>
    </lineage>
</organism>
<evidence type="ECO:0000256" key="5">
    <source>
        <dbReference type="SAM" id="SignalP"/>
    </source>
</evidence>
<dbReference type="GO" id="GO:0006865">
    <property type="term" value="P:amino acid transport"/>
    <property type="evidence" value="ECO:0007669"/>
    <property type="project" value="TreeGrafter"/>
</dbReference>
<sequence>MRFASLLGAAGAALLAFGAAAQAPAPTPAPAAVSRGATPVFDGVKSRDYIRCGVSQGTPGFSAPNSQGGWAGFDVDFCRALAAAVLGDANKVRYQAYSAQQRFTALQSGEIDVLSRNTTWTFQRDIQLGLEFVGIAFYDGAGFLARKSPGLERAVQLDGASVCVQTGSTNELIVADFARTNNIRLNPLVFQNLEQIFDALFNGRCDAFNWDRAALAGTRLRAPNPDDFVLLPEVLSKEPYSPVVAQGDQRWLEIVRWTLFSLVEAEEQGVTSANLAEKLRSNDPNTQRLLGVTGNFGTMLGLSDRWAYEAVRQVGNYGEIFARNLTPIGIDRGVNRLWSQGGLIYAPAMR</sequence>
<dbReference type="Proteomes" id="UP000317078">
    <property type="component" value="Unassembled WGS sequence"/>
</dbReference>
<evidence type="ECO:0000256" key="3">
    <source>
        <dbReference type="ARBA" id="ARBA00022729"/>
    </source>
</evidence>
<dbReference type="CDD" id="cd13692">
    <property type="entry name" value="PBP2_BztA"/>
    <property type="match status" value="1"/>
</dbReference>
<comment type="caution">
    <text evidence="7">The sequence shown here is derived from an EMBL/GenBank/DDBJ whole genome shotgun (WGS) entry which is preliminary data.</text>
</comment>
<evidence type="ECO:0000256" key="1">
    <source>
        <dbReference type="ARBA" id="ARBA00010333"/>
    </source>
</evidence>
<feature type="signal peptide" evidence="5">
    <location>
        <begin position="1"/>
        <end position="21"/>
    </location>
</feature>
<feature type="domain" description="Solute-binding protein family 3/N-terminal" evidence="6">
    <location>
        <begin position="49"/>
        <end position="278"/>
    </location>
</feature>
<dbReference type="Gene3D" id="3.40.190.10">
    <property type="entry name" value="Periplasmic binding protein-like II"/>
    <property type="match status" value="2"/>
</dbReference>